<evidence type="ECO:0000256" key="16">
    <source>
        <dbReference type="SAM" id="Coils"/>
    </source>
</evidence>
<dbReference type="GO" id="GO:0005524">
    <property type="term" value="F:ATP binding"/>
    <property type="evidence" value="ECO:0007669"/>
    <property type="project" value="UniProtKB-KW"/>
</dbReference>
<dbReference type="InterPro" id="IPR023214">
    <property type="entry name" value="HAD_sf"/>
</dbReference>
<dbReference type="Pfam" id="PF00403">
    <property type="entry name" value="HMA"/>
    <property type="match status" value="2"/>
</dbReference>
<dbReference type="PANTHER" id="PTHR43520">
    <property type="entry name" value="ATP7, ISOFORM B"/>
    <property type="match status" value="1"/>
</dbReference>
<dbReference type="GO" id="GO:0005507">
    <property type="term" value="F:copper ion binding"/>
    <property type="evidence" value="ECO:0007669"/>
    <property type="project" value="InterPro"/>
</dbReference>
<dbReference type="GO" id="GO:0043682">
    <property type="term" value="F:P-type divalent copper transporter activity"/>
    <property type="evidence" value="ECO:0007669"/>
    <property type="project" value="TreeGrafter"/>
</dbReference>
<comment type="subcellular location">
    <subcellularLocation>
        <location evidence="1">Endomembrane system</location>
        <topology evidence="1">Multi-pass membrane protein</topology>
    </subcellularLocation>
</comment>
<evidence type="ECO:0000256" key="5">
    <source>
        <dbReference type="ARBA" id="ARBA00022723"/>
    </source>
</evidence>
<dbReference type="InterPro" id="IPR006122">
    <property type="entry name" value="HMA_Cu_ion-bd"/>
</dbReference>
<dbReference type="InterPro" id="IPR001757">
    <property type="entry name" value="P_typ_ATPase"/>
</dbReference>
<keyword evidence="5" id="KW-0479">Metal-binding</keyword>
<dbReference type="GO" id="GO:0016887">
    <property type="term" value="F:ATP hydrolysis activity"/>
    <property type="evidence" value="ECO:0007669"/>
    <property type="project" value="InterPro"/>
</dbReference>
<evidence type="ECO:0000313" key="19">
    <source>
        <dbReference type="EMBL" id="AKB85820.1"/>
    </source>
</evidence>
<dbReference type="Pfam" id="PF00122">
    <property type="entry name" value="E1-E2_ATPase"/>
    <property type="match status" value="1"/>
</dbReference>
<dbReference type="InterPro" id="IPR023299">
    <property type="entry name" value="ATPase_P-typ_cyto_dom_N"/>
</dbReference>
<keyword evidence="8" id="KW-0187">Copper transport</keyword>
<evidence type="ECO:0000256" key="10">
    <source>
        <dbReference type="ARBA" id="ARBA00022842"/>
    </source>
</evidence>
<dbReference type="PRINTS" id="PR00119">
    <property type="entry name" value="CATATPASE"/>
</dbReference>
<dbReference type="RefSeq" id="WP_048205866.1">
    <property type="nucleotide sequence ID" value="NZ_CP009518.1"/>
</dbReference>
<dbReference type="KEGG" id="mmet:MCMEM_1767"/>
<evidence type="ECO:0000256" key="2">
    <source>
        <dbReference type="ARBA" id="ARBA00006024"/>
    </source>
</evidence>
<dbReference type="SUPFAM" id="SSF56784">
    <property type="entry name" value="HAD-like"/>
    <property type="match status" value="1"/>
</dbReference>
<feature type="transmembrane region" description="Helical" evidence="17">
    <location>
        <begin position="761"/>
        <end position="778"/>
    </location>
</feature>
<dbReference type="FunFam" id="2.70.150.10:FF:000002">
    <property type="entry name" value="Copper-transporting ATPase 1, putative"/>
    <property type="match status" value="1"/>
</dbReference>
<dbReference type="OrthoDB" id="8588at2157"/>
<dbReference type="PROSITE" id="PS00154">
    <property type="entry name" value="ATPASE_E1_E2"/>
    <property type="match status" value="1"/>
</dbReference>
<dbReference type="NCBIfam" id="TIGR00003">
    <property type="entry name" value="copper ion binding protein"/>
    <property type="match status" value="1"/>
</dbReference>
<feature type="domain" description="HMA" evidence="18">
    <location>
        <begin position="2"/>
        <end position="68"/>
    </location>
</feature>
<dbReference type="Pfam" id="PF00702">
    <property type="entry name" value="Hydrolase"/>
    <property type="match status" value="1"/>
</dbReference>
<dbReference type="Gene3D" id="3.30.70.100">
    <property type="match status" value="2"/>
</dbReference>
<feature type="coiled-coil region" evidence="16">
    <location>
        <begin position="592"/>
        <end position="619"/>
    </location>
</feature>
<dbReference type="EMBL" id="CP009518">
    <property type="protein sequence ID" value="AKB85820.1"/>
    <property type="molecule type" value="Genomic_DNA"/>
</dbReference>
<dbReference type="InterPro" id="IPR008250">
    <property type="entry name" value="ATPase_P-typ_transduc_dom_A_sf"/>
</dbReference>
<keyword evidence="11" id="KW-1278">Translocase</keyword>
<evidence type="ECO:0000256" key="13">
    <source>
        <dbReference type="ARBA" id="ARBA00023008"/>
    </source>
</evidence>
<dbReference type="Gene3D" id="3.40.50.1000">
    <property type="entry name" value="HAD superfamily/HAD-like"/>
    <property type="match status" value="1"/>
</dbReference>
<dbReference type="PROSITE" id="PS50846">
    <property type="entry name" value="HMA_2"/>
    <property type="match status" value="2"/>
</dbReference>
<feature type="transmembrane region" description="Helical" evidence="17">
    <location>
        <begin position="250"/>
        <end position="267"/>
    </location>
</feature>
<dbReference type="InterPro" id="IPR027256">
    <property type="entry name" value="P-typ_ATPase_IB"/>
</dbReference>
<dbReference type="InterPro" id="IPR059000">
    <property type="entry name" value="ATPase_P-type_domA"/>
</dbReference>
<evidence type="ECO:0000313" key="20">
    <source>
        <dbReference type="Proteomes" id="UP000033048"/>
    </source>
</evidence>
<dbReference type="EC" id="3.6.3.5" evidence="19"/>
<dbReference type="NCBIfam" id="TIGR01525">
    <property type="entry name" value="ATPase-IB_hvy"/>
    <property type="match status" value="1"/>
</dbReference>
<keyword evidence="13" id="KW-0186">Copper</keyword>
<dbReference type="PANTHER" id="PTHR43520:SF8">
    <property type="entry name" value="P-TYPE CU(+) TRANSPORTER"/>
    <property type="match status" value="1"/>
</dbReference>
<dbReference type="GO" id="GO:0016020">
    <property type="term" value="C:membrane"/>
    <property type="evidence" value="ECO:0007669"/>
    <property type="project" value="InterPro"/>
</dbReference>
<feature type="transmembrane region" description="Helical" evidence="17">
    <location>
        <begin position="189"/>
        <end position="207"/>
    </location>
</feature>
<dbReference type="InterPro" id="IPR036163">
    <property type="entry name" value="HMA_dom_sf"/>
</dbReference>
<feature type="domain" description="HMA" evidence="18">
    <location>
        <begin position="75"/>
        <end position="141"/>
    </location>
</feature>
<dbReference type="SUPFAM" id="SSF81665">
    <property type="entry name" value="Calcium ATPase, transmembrane domain M"/>
    <property type="match status" value="1"/>
</dbReference>
<dbReference type="SFLD" id="SFLDG00002">
    <property type="entry name" value="C1.7:_P-type_atpase_like"/>
    <property type="match status" value="1"/>
</dbReference>
<name>A0A0E3X224_METMT</name>
<evidence type="ECO:0000256" key="7">
    <source>
        <dbReference type="ARBA" id="ARBA00022741"/>
    </source>
</evidence>
<keyword evidence="12 17" id="KW-1133">Transmembrane helix</keyword>
<dbReference type="HOGENOM" id="CLU_001771_0_3_2"/>
<dbReference type="FunFam" id="3.30.70.100:FF:000005">
    <property type="entry name" value="Copper-exporting P-type ATPase A"/>
    <property type="match status" value="2"/>
</dbReference>
<dbReference type="SUPFAM" id="SSF55008">
    <property type="entry name" value="HMA, heavy metal-associated domain"/>
    <property type="match status" value="2"/>
</dbReference>
<dbReference type="AlphaFoldDB" id="A0A0E3X224"/>
<dbReference type="CDD" id="cd00371">
    <property type="entry name" value="HMA"/>
    <property type="match status" value="2"/>
</dbReference>
<keyword evidence="10" id="KW-0460">Magnesium</keyword>
<keyword evidence="7" id="KW-0547">Nucleotide-binding</keyword>
<sequence>MIKTVLEIEGMSCASCSKRVEGALKKTDGVISVSVNLPAEKAFVEYDPDITNENALVKAVNDTGYSATPAGKRTRTITANIGDMTCATCAQTVERSLSSIPGVQKANVNFAASKATISYNPSATSIDDMKAVVHDSGYTMSFEEEEEEEVDREQLSINKAARKMWTASIFASIIMVLMMSQMFFMAVPYYFIITLILAIPSVFIAGADTHRATWKALQHRTVNMDTLITMGSLIPYLLSLLGFWFQVTTFVEMAATIMALHLVGRYLEAKAKGRASQAIKKLIALEAKNARIIESGIEKEIPVKELNIDDIMIIKPGEKIPTDGVVVSGSSTVDESMATGESMPVERKEGDGVIGATINQHGFLHVKVTKVGKDTFLSQVITMVEQAQGSKVPIQEFADRVTGYFVPTVIIIAIAASISWLLFPDFHISIVEYFDLPWSNTNVPLFTLALLATTAVLVISCPCALGLATPTALMVGSGRGAQRGILIRSGEAIQTMKDVNIIAFDKTGTITKGQPQVTDILVSSTSSSEEVLSYAASLESVSEHPLASAIIKKAEENGASTHEVKDFESVTGKGVKGLINNHEIIVGNRKILSMFTVDYQELEEKMDNLEAAAKTVVLVAMDGKMIGAIAIADTIKEDSIQAIREIEKMGIKTAMITGDNRKTAEAVAKMVGISYVISDVLPGGKVDEIKKLQSKYDIVAMVGDGINDAPALKQANIGIAIGTGTDIAIESSDITLVRGNIKSVVSAIKLSKSTFRKIKENYFWAWIYNAIAIPAAFFGLLHPMIGAGAMAMSSLTVVLNSLRLKRANIDPEPEK</sequence>
<evidence type="ECO:0000256" key="17">
    <source>
        <dbReference type="SAM" id="Phobius"/>
    </source>
</evidence>
<organism evidence="19 20">
    <name type="scientific">Methanococcoides methylutens MM1</name>
    <dbReference type="NCBI Taxonomy" id="1434104"/>
    <lineage>
        <taxon>Archaea</taxon>
        <taxon>Methanobacteriati</taxon>
        <taxon>Methanobacteriota</taxon>
        <taxon>Stenosarchaea group</taxon>
        <taxon>Methanomicrobia</taxon>
        <taxon>Methanosarcinales</taxon>
        <taxon>Methanosarcinaceae</taxon>
        <taxon>Methanococcoides</taxon>
    </lineage>
</organism>
<dbReference type="InterPro" id="IPR023298">
    <property type="entry name" value="ATPase_P-typ_TM_dom_sf"/>
</dbReference>
<dbReference type="SUPFAM" id="SSF81653">
    <property type="entry name" value="Calcium ATPase, transduction domain A"/>
    <property type="match status" value="1"/>
</dbReference>
<dbReference type="GeneID" id="24894332"/>
<dbReference type="SFLD" id="SFLDF00027">
    <property type="entry name" value="p-type_atpase"/>
    <property type="match status" value="1"/>
</dbReference>
<dbReference type="InterPro" id="IPR006121">
    <property type="entry name" value="HMA_dom"/>
</dbReference>
<evidence type="ECO:0000256" key="9">
    <source>
        <dbReference type="ARBA" id="ARBA00022840"/>
    </source>
</evidence>
<evidence type="ECO:0000256" key="8">
    <source>
        <dbReference type="ARBA" id="ARBA00022796"/>
    </source>
</evidence>
<dbReference type="PRINTS" id="PR00943">
    <property type="entry name" value="CUATPASE"/>
</dbReference>
<reference evidence="19 20" key="1">
    <citation type="submission" date="2014-07" db="EMBL/GenBank/DDBJ databases">
        <title>Methanogenic archaea and the global carbon cycle.</title>
        <authorList>
            <person name="Henriksen J.R."/>
            <person name="Luke J."/>
            <person name="Reinhart S."/>
            <person name="Benedict M.N."/>
            <person name="Youngblut N.D."/>
            <person name="Metcalf M.E."/>
            <person name="Whitaker R.J."/>
            <person name="Metcalf W.W."/>
        </authorList>
    </citation>
    <scope>NUCLEOTIDE SEQUENCE [LARGE SCALE GENOMIC DNA]</scope>
    <source>
        <strain evidence="19 20">MM1</strain>
    </source>
</reference>
<keyword evidence="20" id="KW-1185">Reference proteome</keyword>
<dbReference type="Proteomes" id="UP000033048">
    <property type="component" value="Chromosome"/>
</dbReference>
<evidence type="ECO:0000256" key="4">
    <source>
        <dbReference type="ARBA" id="ARBA00022692"/>
    </source>
</evidence>
<dbReference type="InterPro" id="IPR044492">
    <property type="entry name" value="P_typ_ATPase_HD_dom"/>
</dbReference>
<keyword evidence="16" id="KW-0175">Coiled coil</keyword>
<dbReference type="PRINTS" id="PR00942">
    <property type="entry name" value="CUATPASEI"/>
</dbReference>
<evidence type="ECO:0000256" key="12">
    <source>
        <dbReference type="ARBA" id="ARBA00022989"/>
    </source>
</evidence>
<dbReference type="SFLD" id="SFLDS00003">
    <property type="entry name" value="Haloacid_Dehalogenase"/>
    <property type="match status" value="1"/>
</dbReference>
<evidence type="ECO:0000256" key="6">
    <source>
        <dbReference type="ARBA" id="ARBA00022737"/>
    </source>
</evidence>
<evidence type="ECO:0000256" key="15">
    <source>
        <dbReference type="ARBA" id="ARBA00023136"/>
    </source>
</evidence>
<evidence type="ECO:0000256" key="11">
    <source>
        <dbReference type="ARBA" id="ARBA00022967"/>
    </source>
</evidence>
<keyword evidence="14" id="KW-0406">Ion transport</keyword>
<keyword evidence="4 17" id="KW-0812">Transmembrane</keyword>
<dbReference type="InterPro" id="IPR018303">
    <property type="entry name" value="ATPase_P-typ_P_site"/>
</dbReference>
<dbReference type="EC" id="3.6.3.4" evidence="19"/>
<accession>A0A0E3X224</accession>
<dbReference type="InterPro" id="IPR017969">
    <property type="entry name" value="Heavy-metal-associated_CS"/>
</dbReference>
<protein>
    <submittedName>
        <fullName evidence="19">Lead, cadmium, zinc and mercury transporting ATPase</fullName>
        <ecNumber evidence="19">3.6.3.3</ecNumber>
        <ecNumber evidence="19">3.6.3.4</ecNumber>
        <ecNumber evidence="19">3.6.3.5</ecNumber>
    </submittedName>
</protein>
<keyword evidence="19" id="KW-0378">Hydrolase</keyword>
<dbReference type="PROSITE" id="PS01047">
    <property type="entry name" value="HMA_1"/>
    <property type="match status" value="2"/>
</dbReference>
<evidence type="ECO:0000256" key="3">
    <source>
        <dbReference type="ARBA" id="ARBA00022448"/>
    </source>
</evidence>
<keyword evidence="6" id="KW-0677">Repeat</keyword>
<dbReference type="EC" id="3.6.3.3" evidence="19"/>
<dbReference type="GO" id="GO:0055070">
    <property type="term" value="P:copper ion homeostasis"/>
    <property type="evidence" value="ECO:0007669"/>
    <property type="project" value="TreeGrafter"/>
</dbReference>
<dbReference type="NCBIfam" id="TIGR01494">
    <property type="entry name" value="ATPase_P-type"/>
    <property type="match status" value="1"/>
</dbReference>
<keyword evidence="9" id="KW-0067">ATP-binding</keyword>
<evidence type="ECO:0000259" key="18">
    <source>
        <dbReference type="PROSITE" id="PS50846"/>
    </source>
</evidence>
<feature type="transmembrane region" description="Helical" evidence="17">
    <location>
        <begin position="401"/>
        <end position="423"/>
    </location>
</feature>
<dbReference type="Gene3D" id="2.70.150.10">
    <property type="entry name" value="Calcium-transporting ATPase, cytoplasmic transduction domain A"/>
    <property type="match status" value="1"/>
</dbReference>
<feature type="transmembrane region" description="Helical" evidence="17">
    <location>
        <begin position="443"/>
        <end position="469"/>
    </location>
</feature>
<dbReference type="InterPro" id="IPR036412">
    <property type="entry name" value="HAD-like_sf"/>
</dbReference>
<evidence type="ECO:0000256" key="1">
    <source>
        <dbReference type="ARBA" id="ARBA00004127"/>
    </source>
</evidence>
<comment type="similarity">
    <text evidence="2">Belongs to the cation transport ATPase (P-type) (TC 3.A.3) family. Type IB subfamily.</text>
</comment>
<feature type="transmembrane region" description="Helical" evidence="17">
    <location>
        <begin position="227"/>
        <end position="244"/>
    </location>
</feature>
<proteinExistence type="inferred from homology"/>
<dbReference type="Gene3D" id="3.40.1110.10">
    <property type="entry name" value="Calcium-transporting ATPase, cytoplasmic domain N"/>
    <property type="match status" value="1"/>
</dbReference>
<dbReference type="CDD" id="cd02094">
    <property type="entry name" value="P-type_ATPase_Cu-like"/>
    <property type="match status" value="1"/>
</dbReference>
<keyword evidence="15 17" id="KW-0472">Membrane</keyword>
<gene>
    <name evidence="19" type="ORF">MCMEM_1767</name>
</gene>
<keyword evidence="3" id="KW-0813">Transport</keyword>
<dbReference type="GO" id="GO:0012505">
    <property type="term" value="C:endomembrane system"/>
    <property type="evidence" value="ECO:0007669"/>
    <property type="project" value="UniProtKB-SubCell"/>
</dbReference>
<evidence type="ECO:0000256" key="14">
    <source>
        <dbReference type="ARBA" id="ARBA00023065"/>
    </source>
</evidence>
<dbReference type="STRING" id="1434104.MCMEM_1767"/>
<dbReference type="PATRIC" id="fig|1434104.5.peg.1913"/>